<proteinExistence type="inferred from homology"/>
<evidence type="ECO:0000313" key="8">
    <source>
        <dbReference type="EMBL" id="MBM7850513.1"/>
    </source>
</evidence>
<dbReference type="GO" id="GO:0016020">
    <property type="term" value="C:membrane"/>
    <property type="evidence" value="ECO:0007669"/>
    <property type="project" value="InterPro"/>
</dbReference>
<comment type="similarity">
    <text evidence="1">Belongs to the bacterial solute-binding protein SsuA/TauA family.</text>
</comment>
<evidence type="ECO:0000256" key="3">
    <source>
        <dbReference type="ARBA" id="ARBA00022729"/>
    </source>
</evidence>
<dbReference type="Pfam" id="PF13379">
    <property type="entry name" value="NMT1_2"/>
    <property type="match status" value="1"/>
</dbReference>
<dbReference type="PANTHER" id="PTHR30024:SF42">
    <property type="entry name" value="ALIPHATIC SULFONATES-BINDING PROTEIN-RELATED"/>
    <property type="match status" value="1"/>
</dbReference>
<dbReference type="EMBL" id="JAFBCY010000001">
    <property type="protein sequence ID" value="MBM7850513.1"/>
    <property type="molecule type" value="Genomic_DNA"/>
</dbReference>
<evidence type="ECO:0000313" key="10">
    <source>
        <dbReference type="Proteomes" id="UP001143400"/>
    </source>
</evidence>
<dbReference type="PROSITE" id="PS51318">
    <property type="entry name" value="TAT"/>
    <property type="match status" value="1"/>
</dbReference>
<dbReference type="SUPFAM" id="SSF53850">
    <property type="entry name" value="Periplasmic binding protein-like II"/>
    <property type="match status" value="1"/>
</dbReference>
<evidence type="ECO:0000256" key="5">
    <source>
        <dbReference type="ARBA" id="ARBA00070228"/>
    </source>
</evidence>
<keyword evidence="2" id="KW-0813">Transport</keyword>
<dbReference type="Proteomes" id="UP000758856">
    <property type="component" value="Unassembled WGS sequence"/>
</dbReference>
<dbReference type="Gene3D" id="3.40.190.10">
    <property type="entry name" value="Periplasmic binding protein-like II"/>
    <property type="match status" value="2"/>
</dbReference>
<evidence type="ECO:0000313" key="7">
    <source>
        <dbReference type="EMBL" id="GLK55809.1"/>
    </source>
</evidence>
<sequence length="319" mass="33670">MKPEINRMLTRRTALGALAAASAAPFARPARADAKTIRIGLQKNGVFLIAKTRRALEERFAAEGVTIEWLEFTFGPPLLEALNVGSIDVGTTGDAPPIFAQAARARFVYAATYPASGAAILVPKDSPLRSVAELKGKRIAIPKGSSAHNVAVQLIEKAGLSFDDVTAAYLPPADGQAAFSRGAVDAWAVWDPFFAIAEQTLGARVLASSADAGPQNGFTLANRGFATENPSLLKAVIEEFACVGTWADAHKDEVADLFAAATKTPVEAQRRAQTRTGYAVRPITPDIVATQQANADRFHRLGLIPTPVVVADAVWTAGA</sequence>
<reference evidence="8 9" key="2">
    <citation type="submission" date="2021-01" db="EMBL/GenBank/DDBJ databases">
        <title>Genomic Encyclopedia of Type Strains, Phase IV (KMG-IV): sequencing the most valuable type-strain genomes for metagenomic binning, comparative biology and taxonomic classification.</title>
        <authorList>
            <person name="Goeker M."/>
        </authorList>
    </citation>
    <scope>NUCLEOTIDE SEQUENCE [LARGE SCALE GENOMIC DNA]</scope>
    <source>
        <strain evidence="8 9">DSM 6130</strain>
    </source>
</reference>
<dbReference type="NCBIfam" id="TIGR01728">
    <property type="entry name" value="SsuA_fam"/>
    <property type="match status" value="1"/>
</dbReference>
<evidence type="ECO:0000256" key="2">
    <source>
        <dbReference type="ARBA" id="ARBA00022448"/>
    </source>
</evidence>
<organism evidence="7 10">
    <name type="scientific">Methylopila capsulata</name>
    <dbReference type="NCBI Taxonomy" id="61654"/>
    <lineage>
        <taxon>Bacteria</taxon>
        <taxon>Pseudomonadati</taxon>
        <taxon>Pseudomonadota</taxon>
        <taxon>Alphaproteobacteria</taxon>
        <taxon>Hyphomicrobiales</taxon>
        <taxon>Methylopilaceae</taxon>
        <taxon>Methylopila</taxon>
    </lineage>
</organism>
<keyword evidence="9" id="KW-1185">Reference proteome</keyword>
<dbReference type="AlphaFoldDB" id="A0A9W6IUZ6"/>
<evidence type="ECO:0000256" key="4">
    <source>
        <dbReference type="ARBA" id="ARBA00055538"/>
    </source>
</evidence>
<feature type="domain" description="Solute-binding protein family 3/N-terminal" evidence="6">
    <location>
        <begin position="36"/>
        <end position="257"/>
    </location>
</feature>
<evidence type="ECO:0000256" key="1">
    <source>
        <dbReference type="ARBA" id="ARBA00010742"/>
    </source>
</evidence>
<dbReference type="Proteomes" id="UP001143400">
    <property type="component" value="Unassembled WGS sequence"/>
</dbReference>
<dbReference type="InterPro" id="IPR006311">
    <property type="entry name" value="TAT_signal"/>
</dbReference>
<dbReference type="InterPro" id="IPR010067">
    <property type="entry name" value="ABC_SsuA_sub-bd"/>
</dbReference>
<reference evidence="7" key="3">
    <citation type="submission" date="2023-01" db="EMBL/GenBank/DDBJ databases">
        <authorList>
            <person name="Sun Q."/>
            <person name="Evtushenko L."/>
        </authorList>
    </citation>
    <scope>NUCLEOTIDE SEQUENCE</scope>
    <source>
        <strain evidence="7">VKM B-1606</strain>
    </source>
</reference>
<accession>A0A9W6IUZ6</accession>
<evidence type="ECO:0000259" key="6">
    <source>
        <dbReference type="SMART" id="SM00062"/>
    </source>
</evidence>
<dbReference type="FunFam" id="3.40.190.10:FF:000050">
    <property type="entry name" value="Sulfonate ABC transporter substrate-binding protein"/>
    <property type="match status" value="1"/>
</dbReference>
<keyword evidence="3" id="KW-0732">Signal</keyword>
<evidence type="ECO:0000313" key="9">
    <source>
        <dbReference type="Proteomes" id="UP000758856"/>
    </source>
</evidence>
<dbReference type="EMBL" id="BSFF01000002">
    <property type="protein sequence ID" value="GLK55809.1"/>
    <property type="molecule type" value="Genomic_DNA"/>
</dbReference>
<dbReference type="SMART" id="SM00062">
    <property type="entry name" value="PBPb"/>
    <property type="match status" value="1"/>
</dbReference>
<comment type="function">
    <text evidence="4">Part of a binding-protein-dependent transport system for aliphatic sulfonates. Putative binding protein.</text>
</comment>
<dbReference type="PANTHER" id="PTHR30024">
    <property type="entry name" value="ALIPHATIC SULFONATES-BINDING PROTEIN-RELATED"/>
    <property type="match status" value="1"/>
</dbReference>
<name>A0A9W6IUZ6_9HYPH</name>
<comment type="caution">
    <text evidence="7">The sequence shown here is derived from an EMBL/GenBank/DDBJ whole genome shotgun (WGS) entry which is preliminary data.</text>
</comment>
<gene>
    <name evidence="7" type="ORF">GCM10008170_18280</name>
    <name evidence="8" type="ORF">JOD31_000725</name>
</gene>
<protein>
    <recommendedName>
        <fullName evidence="5">Putative aliphatic sulfonates-binding protein</fullName>
    </recommendedName>
</protein>
<reference evidence="7" key="1">
    <citation type="journal article" date="2014" name="Int. J. Syst. Evol. Microbiol.">
        <title>Complete genome sequence of Corynebacterium casei LMG S-19264T (=DSM 44701T), isolated from a smear-ripened cheese.</title>
        <authorList>
            <consortium name="US DOE Joint Genome Institute (JGI-PGF)"/>
            <person name="Walter F."/>
            <person name="Albersmeier A."/>
            <person name="Kalinowski J."/>
            <person name="Ruckert C."/>
        </authorList>
    </citation>
    <scope>NUCLEOTIDE SEQUENCE</scope>
    <source>
        <strain evidence="7">VKM B-1606</strain>
    </source>
</reference>
<dbReference type="GO" id="GO:0042626">
    <property type="term" value="F:ATPase-coupled transmembrane transporter activity"/>
    <property type="evidence" value="ECO:0007669"/>
    <property type="project" value="InterPro"/>
</dbReference>
<dbReference type="InterPro" id="IPR001638">
    <property type="entry name" value="Solute-binding_3/MltF_N"/>
</dbReference>